<dbReference type="CDD" id="cd00093">
    <property type="entry name" value="HTH_XRE"/>
    <property type="match status" value="1"/>
</dbReference>
<dbReference type="PROSITE" id="PS50943">
    <property type="entry name" value="HTH_CROC1"/>
    <property type="match status" value="1"/>
</dbReference>
<organism evidence="3 4">
    <name type="scientific">Clostridium perfringens</name>
    <dbReference type="NCBI Taxonomy" id="1502"/>
    <lineage>
        <taxon>Bacteria</taxon>
        <taxon>Bacillati</taxon>
        <taxon>Bacillota</taxon>
        <taxon>Clostridia</taxon>
        <taxon>Eubacteriales</taxon>
        <taxon>Clostridiaceae</taxon>
        <taxon>Clostridium</taxon>
    </lineage>
</organism>
<dbReference type="RefSeq" id="WP_060796860.1">
    <property type="nucleotide sequence ID" value="NZ_KQ956324.1"/>
</dbReference>
<keyword evidence="1 3" id="KW-0238">DNA-binding</keyword>
<dbReference type="InterPro" id="IPR010982">
    <property type="entry name" value="Lambda_DNA-bd_dom_sf"/>
</dbReference>
<protein>
    <submittedName>
        <fullName evidence="3">DNA-binding helix-turn-helix protein</fullName>
    </submittedName>
</protein>
<evidence type="ECO:0000313" key="3">
    <source>
        <dbReference type="EMBL" id="KXA05417.1"/>
    </source>
</evidence>
<gene>
    <name evidence="3" type="ORF">HMPREF3222_03063</name>
</gene>
<dbReference type="EMBL" id="LRPU01000198">
    <property type="protein sequence ID" value="KXA05417.1"/>
    <property type="molecule type" value="Genomic_DNA"/>
</dbReference>
<dbReference type="PATRIC" id="fig|1502.174.peg.3086"/>
<reference evidence="3 4" key="1">
    <citation type="submission" date="2016-01" db="EMBL/GenBank/DDBJ databases">
        <authorList>
            <person name="Oliw E.H."/>
        </authorList>
    </citation>
    <scope>NUCLEOTIDE SEQUENCE [LARGE SCALE GENOMIC DNA]</scope>
    <source>
        <strain evidence="3 4">MJR7757A</strain>
    </source>
</reference>
<dbReference type="Pfam" id="PF01381">
    <property type="entry name" value="HTH_3"/>
    <property type="match status" value="1"/>
</dbReference>
<dbReference type="InterPro" id="IPR001387">
    <property type="entry name" value="Cro/C1-type_HTH"/>
</dbReference>
<dbReference type="SUPFAM" id="SSF47413">
    <property type="entry name" value="lambda repressor-like DNA-binding domains"/>
    <property type="match status" value="1"/>
</dbReference>
<dbReference type="Proteomes" id="UP000070646">
    <property type="component" value="Unassembled WGS sequence"/>
</dbReference>
<dbReference type="SMART" id="SM00530">
    <property type="entry name" value="HTH_XRE"/>
    <property type="match status" value="1"/>
</dbReference>
<evidence type="ECO:0000259" key="2">
    <source>
        <dbReference type="PROSITE" id="PS50943"/>
    </source>
</evidence>
<accession>A0A133MMZ9</accession>
<dbReference type="GO" id="GO:0003677">
    <property type="term" value="F:DNA binding"/>
    <property type="evidence" value="ECO:0007669"/>
    <property type="project" value="UniProtKB-KW"/>
</dbReference>
<dbReference type="Gene3D" id="1.10.260.40">
    <property type="entry name" value="lambda repressor-like DNA-binding domains"/>
    <property type="match status" value="1"/>
</dbReference>
<dbReference type="PANTHER" id="PTHR46558">
    <property type="entry name" value="TRACRIPTIONAL REGULATORY PROTEIN-RELATED-RELATED"/>
    <property type="match status" value="1"/>
</dbReference>
<dbReference type="AlphaFoldDB" id="A0A133MMZ9"/>
<evidence type="ECO:0000313" key="4">
    <source>
        <dbReference type="Proteomes" id="UP000070646"/>
    </source>
</evidence>
<dbReference type="PANTHER" id="PTHR46558:SF11">
    <property type="entry name" value="HTH-TYPE TRANSCRIPTIONAL REGULATOR XRE"/>
    <property type="match status" value="1"/>
</dbReference>
<comment type="caution">
    <text evidence="3">The sequence shown here is derived from an EMBL/GenBank/DDBJ whole genome shotgun (WGS) entry which is preliminary data.</text>
</comment>
<proteinExistence type="predicted"/>
<sequence length="110" mass="12741">MEQNEVILNLRKKKGLTLEQLSSLTKISRNMLWHLEKGDRRGTVETLKKLAEFYNVSIDYITGNDERKAIIDDFIDSLIEKGVLKDKDNIPDDVQEQVLNLIKEKIANIK</sequence>
<evidence type="ECO:0000256" key="1">
    <source>
        <dbReference type="ARBA" id="ARBA00023125"/>
    </source>
</evidence>
<feature type="domain" description="HTH cro/C1-type" evidence="2">
    <location>
        <begin position="7"/>
        <end position="61"/>
    </location>
</feature>
<name>A0A133MMZ9_CLOPF</name>